<protein>
    <recommendedName>
        <fullName evidence="2">Endonuclease GajA/Old nuclease/RecF-like AAA domain-containing protein</fullName>
    </recommendedName>
</protein>
<dbReference type="OrthoDB" id="9795626at2"/>
<evidence type="ECO:0000256" key="1">
    <source>
        <dbReference type="SAM" id="Coils"/>
    </source>
</evidence>
<dbReference type="STRING" id="1008305.A4H02_05220"/>
<dbReference type="PANTHER" id="PTHR32114:SF2">
    <property type="entry name" value="ABC TRANSPORTER ABCH.3"/>
    <property type="match status" value="1"/>
</dbReference>
<feature type="domain" description="Endonuclease GajA/Old nuclease/RecF-like AAA" evidence="2">
    <location>
        <begin position="1"/>
        <end position="275"/>
    </location>
</feature>
<evidence type="ECO:0000259" key="2">
    <source>
        <dbReference type="Pfam" id="PF13175"/>
    </source>
</evidence>
<proteinExistence type="predicted"/>
<evidence type="ECO:0000313" key="3">
    <source>
        <dbReference type="EMBL" id="ODN30435.1"/>
    </source>
</evidence>
<dbReference type="SUPFAM" id="SSF52540">
    <property type="entry name" value="P-loop containing nucleoside triphosphate hydrolases"/>
    <property type="match status" value="1"/>
</dbReference>
<evidence type="ECO:0000313" key="4">
    <source>
        <dbReference type="Proteomes" id="UP000094570"/>
    </source>
</evidence>
<reference evidence="4" key="1">
    <citation type="submission" date="2016-04" db="EMBL/GenBank/DDBJ databases">
        <title>The genome sequence project of a novel Fervidobacterium isolate from a hot spring in Thailand.</title>
        <authorList>
            <person name="Gonzalez J.M."/>
            <person name="Cuecas A."/>
            <person name="Kanoksilapatham W."/>
        </authorList>
    </citation>
    <scope>NUCLEOTIDE SEQUENCE [LARGE SCALE GENOMIC DNA]</scope>
    <source>
        <strain evidence="4">FC2004</strain>
    </source>
</reference>
<dbReference type="RefSeq" id="WP_069293118.1">
    <property type="nucleotide sequence ID" value="NZ_CP140110.1"/>
</dbReference>
<dbReference type="EMBL" id="LWAF01000006">
    <property type="protein sequence ID" value="ODN30435.1"/>
    <property type="molecule type" value="Genomic_DNA"/>
</dbReference>
<sequence>MRLKGLTIKNYRQFLDVSLRFDKTSEYDFHVLVGKQGVGKTNLIDSITWLLYGREFFSRITRPDESSILNWNLLRSNTQKHTVSIRGVFEDRLEKREIIITRTATIGISSEDGKPYLYEDGLTFLGAGGNSEITKYKADAQMSIDSYFPPLVSDHFFFDGESLDTYFAATSGRKIKEVIQKLSHIEKIENIKKILQNEVSEGFTKMIKAERKREAELSNLQREFQEVRKEIEKAEEEKEILEKQIQEAKKELKNLNAQIQKYQQAEELRKRLEELKNTISMLDIERNGLLRQRLKKLINLSILVFGFKGLRCIEKEADTGIEFLRHLPKEYVQKAIEENVCPTCRRELPSFQKKLLQSILFDESFIISEEKYQQKLLEIKNLKDEIFELNKQLGMKTKQIEIEKSRLQEIRERLENQPNLDEASKIRMKIETLDYQKEMMERNLGRIEETISRLRTKRKEIENRMMEILREDQKNRKLEEKITVVSILSEIYEQLALRRREEIRKEIECSLNKLIKEMMWKKELIEFVEVTEEFDVIPRDAEGRNILYDLSGGERSLLTLAFALALHNSAGIQVPIFIDRPLTNVSGESFEYVLEVLAEMSKSRQIFITLTDKEFELSKELLFDISSTIHKMEITNNEATIQRIK</sequence>
<dbReference type="Proteomes" id="UP000094570">
    <property type="component" value="Unassembled WGS sequence"/>
</dbReference>
<keyword evidence="4" id="KW-1185">Reference proteome</keyword>
<name>A0A1E3G2E9_9BACT</name>
<comment type="caution">
    <text evidence="3">The sequence shown here is derived from an EMBL/GenBank/DDBJ whole genome shotgun (WGS) entry which is preliminary data.</text>
</comment>
<accession>A0A1E3G2E9</accession>
<feature type="coiled-coil region" evidence="1">
    <location>
        <begin position="210"/>
        <end position="292"/>
    </location>
</feature>
<keyword evidence="1" id="KW-0175">Coiled coil</keyword>
<dbReference type="Gene3D" id="3.40.50.300">
    <property type="entry name" value="P-loop containing nucleotide triphosphate hydrolases"/>
    <property type="match status" value="2"/>
</dbReference>
<dbReference type="PANTHER" id="PTHR32114">
    <property type="entry name" value="ABC TRANSPORTER ABCH.3"/>
    <property type="match status" value="1"/>
</dbReference>
<feature type="coiled-coil region" evidence="1">
    <location>
        <begin position="372"/>
        <end position="471"/>
    </location>
</feature>
<dbReference type="InterPro" id="IPR041685">
    <property type="entry name" value="AAA_GajA/Old/RecF-like"/>
</dbReference>
<dbReference type="AlphaFoldDB" id="A0A1E3G2E9"/>
<gene>
    <name evidence="3" type="ORF">A4H02_05220</name>
</gene>
<dbReference type="InterPro" id="IPR027417">
    <property type="entry name" value="P-loop_NTPase"/>
</dbReference>
<organism evidence="3 4">
    <name type="scientific">Fervidobacterium thailandense</name>
    <dbReference type="NCBI Taxonomy" id="1008305"/>
    <lineage>
        <taxon>Bacteria</taxon>
        <taxon>Thermotogati</taxon>
        <taxon>Thermotogota</taxon>
        <taxon>Thermotogae</taxon>
        <taxon>Thermotogales</taxon>
        <taxon>Fervidobacteriaceae</taxon>
        <taxon>Fervidobacterium</taxon>
    </lineage>
</organism>
<dbReference type="Pfam" id="PF13175">
    <property type="entry name" value="AAA_15"/>
    <property type="match status" value="1"/>
</dbReference>